<dbReference type="PANTHER" id="PTHR46599:SF3">
    <property type="entry name" value="PIGGYBAC TRANSPOSABLE ELEMENT-DERIVED PROTEIN 4"/>
    <property type="match status" value="1"/>
</dbReference>
<evidence type="ECO:0000313" key="2">
    <source>
        <dbReference type="Proteomes" id="UP000515154"/>
    </source>
</evidence>
<dbReference type="PANTHER" id="PTHR46599">
    <property type="entry name" value="PIGGYBAC TRANSPOSABLE ELEMENT-DERIVED PROTEIN 4"/>
    <property type="match status" value="1"/>
</dbReference>
<sequence>MDEMFQYIADETYDYAENHPQHVRPGHGSDWFPTTGDEIKVLLGLLILMGIMKKPILASYCNQDPAMSTPFFLKTMPHDRFVTLLRNLYFNSGANQDDRLHKISPIIDEAAENFSAHFGAKVYKVFQSTGRARKIYVGQDRLDLPLSTLASTDVVLSLNENLFNIGYNIYMDNWFFQSRLLPEAANED</sequence>
<feature type="domain" description="PiggyBac transposable element-derived protein" evidence="1">
    <location>
        <begin position="2"/>
        <end position="118"/>
    </location>
</feature>
<name>A0A6P7SFE6_9MOLL</name>
<dbReference type="Proteomes" id="UP000515154">
    <property type="component" value="Linkage group LG5"/>
</dbReference>
<reference evidence="3" key="1">
    <citation type="submission" date="2025-08" db="UniProtKB">
        <authorList>
            <consortium name="RefSeq"/>
        </authorList>
    </citation>
    <scope>IDENTIFICATION</scope>
</reference>
<organism evidence="2 3">
    <name type="scientific">Octopus sinensis</name>
    <name type="common">East Asian common octopus</name>
    <dbReference type="NCBI Taxonomy" id="2607531"/>
    <lineage>
        <taxon>Eukaryota</taxon>
        <taxon>Metazoa</taxon>
        <taxon>Spiralia</taxon>
        <taxon>Lophotrochozoa</taxon>
        <taxon>Mollusca</taxon>
        <taxon>Cephalopoda</taxon>
        <taxon>Coleoidea</taxon>
        <taxon>Octopodiformes</taxon>
        <taxon>Octopoda</taxon>
        <taxon>Incirrata</taxon>
        <taxon>Octopodidae</taxon>
        <taxon>Octopus</taxon>
    </lineage>
</organism>
<dbReference type="RefSeq" id="XP_029636890.1">
    <property type="nucleotide sequence ID" value="XM_029781030.1"/>
</dbReference>
<dbReference type="KEGG" id="osn:115212190"/>
<dbReference type="AlphaFoldDB" id="A0A6P7SFE6"/>
<keyword evidence="2" id="KW-1185">Reference proteome</keyword>
<protein>
    <submittedName>
        <fullName evidence="3">PiggyBac transposable element-derived protein 4-like</fullName>
    </submittedName>
</protein>
<dbReference type="Pfam" id="PF13843">
    <property type="entry name" value="DDE_Tnp_1_7"/>
    <property type="match status" value="1"/>
</dbReference>
<proteinExistence type="predicted"/>
<gene>
    <name evidence="3" type="primary">LOC115212190</name>
</gene>
<accession>A0A6P7SFE6</accession>
<evidence type="ECO:0000313" key="3">
    <source>
        <dbReference type="RefSeq" id="XP_029636890.1"/>
    </source>
</evidence>
<dbReference type="InterPro" id="IPR029526">
    <property type="entry name" value="PGBD"/>
</dbReference>
<evidence type="ECO:0000259" key="1">
    <source>
        <dbReference type="Pfam" id="PF13843"/>
    </source>
</evidence>